<reference evidence="3 4" key="1">
    <citation type="submission" date="2020-10" db="EMBL/GenBank/DDBJ databases">
        <title>Genomic Encyclopedia of Type Strains, Phase IV (KMG-IV): sequencing the most valuable type-strain genomes for metagenomic binning, comparative biology and taxonomic classification.</title>
        <authorList>
            <person name="Goeker M."/>
        </authorList>
    </citation>
    <scope>NUCLEOTIDE SEQUENCE [LARGE SCALE GENOMIC DNA]</scope>
    <source>
        <strain evidence="3 4">DSM 4194</strain>
    </source>
</reference>
<feature type="non-terminal residue" evidence="3">
    <location>
        <position position="1"/>
    </location>
</feature>
<evidence type="ECO:0000313" key="3">
    <source>
        <dbReference type="EMBL" id="MBE1427460.1"/>
    </source>
</evidence>
<name>A0ABR9H9V3_9BACT</name>
<sequence>FFERHVESDTGYFSWSSSDKGKQDEAVQHTEISARKLSITTANGVVVQYRETGNVRQDIEQLAQAPGLGWMGELLKRDDVNWQAVQEAHDQWKHEDGGIGGPGVQLVALAIAVALTVTGVGAAFATALTGINTATGAAATAATASATAGATTAASLTATQLAVHSAVAAGFNSLVTQATVQLVANQGDVGAVLKAMTTEDTVRSLATVMLTAGLTSGLMSATDVANDPGLLSQAKDMTATMKVLSTALERTAIQAGVSAGVNTAINGGDLGKNFANSLRTAAVITLGAQVAGEIGLATREGDLNYVTNKIAHAALGAAMGEALSGDAAAGAIGAVVGEMAAEAFVQRFVYSQIDNPEALMNLTDEEALQLKADLVRLESTGVDMGRLAAGIAAALAERDIDTAATTGGNAAENNAFFVIPVLLEFMDKGLQAYDAYRLAKAIDAGDTDEAADIASEIALGAATDAIPANVVAIKIVSAVEKFGLAGLGAKIVGKFGDEA</sequence>
<feature type="non-terminal residue" evidence="3">
    <location>
        <position position="499"/>
    </location>
</feature>
<gene>
    <name evidence="3" type="ORF">H4684_004157</name>
</gene>
<keyword evidence="4" id="KW-1185">Reference proteome</keyword>
<protein>
    <recommendedName>
        <fullName evidence="2">DUF637 domain-containing protein</fullName>
    </recommendedName>
</protein>
<proteinExistence type="predicted"/>
<evidence type="ECO:0000313" key="4">
    <source>
        <dbReference type="Proteomes" id="UP000639010"/>
    </source>
</evidence>
<accession>A0ABR9H9V3</accession>
<comment type="caution">
    <text evidence="3">The sequence shown here is derived from an EMBL/GenBank/DDBJ whole genome shotgun (WGS) entry which is preliminary data.</text>
</comment>
<feature type="region of interest" description="Disordered" evidence="1">
    <location>
        <begin position="1"/>
        <end position="20"/>
    </location>
</feature>
<evidence type="ECO:0000256" key="1">
    <source>
        <dbReference type="SAM" id="MobiDB-lite"/>
    </source>
</evidence>
<dbReference type="RefSeq" id="WP_192625174.1">
    <property type="nucleotide sequence ID" value="NZ_JADBGG010000092.1"/>
</dbReference>
<feature type="domain" description="DUF637" evidence="2">
    <location>
        <begin position="166"/>
        <end position="334"/>
    </location>
</feature>
<organism evidence="3 4">
    <name type="scientific">Desulfomicrobium macestii</name>
    <dbReference type="NCBI Taxonomy" id="90731"/>
    <lineage>
        <taxon>Bacteria</taxon>
        <taxon>Pseudomonadati</taxon>
        <taxon>Thermodesulfobacteriota</taxon>
        <taxon>Desulfovibrionia</taxon>
        <taxon>Desulfovibrionales</taxon>
        <taxon>Desulfomicrobiaceae</taxon>
        <taxon>Desulfomicrobium</taxon>
    </lineage>
</organism>
<dbReference type="InterPro" id="IPR006915">
    <property type="entry name" value="DUF637_hemagglutn_put"/>
</dbReference>
<dbReference type="Pfam" id="PF04830">
    <property type="entry name" value="DUF637"/>
    <property type="match status" value="1"/>
</dbReference>
<dbReference type="Proteomes" id="UP000639010">
    <property type="component" value="Unassembled WGS sequence"/>
</dbReference>
<dbReference type="EMBL" id="JADBGG010000092">
    <property type="protein sequence ID" value="MBE1427460.1"/>
    <property type="molecule type" value="Genomic_DNA"/>
</dbReference>
<evidence type="ECO:0000259" key="2">
    <source>
        <dbReference type="Pfam" id="PF04830"/>
    </source>
</evidence>